<keyword evidence="6" id="KW-0645">Protease</keyword>
<feature type="signal peptide" evidence="14">
    <location>
        <begin position="1"/>
        <end position="16"/>
    </location>
</feature>
<evidence type="ECO:0000256" key="10">
    <source>
        <dbReference type="ARBA" id="ARBA00023026"/>
    </source>
</evidence>
<evidence type="ECO:0000256" key="13">
    <source>
        <dbReference type="PROSITE-ProRule" id="PRU01379"/>
    </source>
</evidence>
<dbReference type="GO" id="GO:0004181">
    <property type="term" value="F:metallocarboxypeptidase activity"/>
    <property type="evidence" value="ECO:0007669"/>
    <property type="project" value="InterPro"/>
</dbReference>
<dbReference type="Pfam" id="PF00246">
    <property type="entry name" value="Peptidase_M14"/>
    <property type="match status" value="1"/>
</dbReference>
<dbReference type="Proteomes" id="UP000554235">
    <property type="component" value="Unassembled WGS sequence"/>
</dbReference>
<organism evidence="16 17">
    <name type="scientific">Fusarium albosuccineum</name>
    <dbReference type="NCBI Taxonomy" id="1237068"/>
    <lineage>
        <taxon>Eukaryota</taxon>
        <taxon>Fungi</taxon>
        <taxon>Dikarya</taxon>
        <taxon>Ascomycota</taxon>
        <taxon>Pezizomycotina</taxon>
        <taxon>Sordariomycetes</taxon>
        <taxon>Hypocreomycetidae</taxon>
        <taxon>Hypocreales</taxon>
        <taxon>Nectriaceae</taxon>
        <taxon>Fusarium</taxon>
        <taxon>Fusarium decemcellulare species complex</taxon>
    </lineage>
</organism>
<keyword evidence="12" id="KW-0865">Zymogen</keyword>
<dbReference type="GO" id="GO:0006508">
    <property type="term" value="P:proteolysis"/>
    <property type="evidence" value="ECO:0007669"/>
    <property type="project" value="UniProtKB-KW"/>
</dbReference>
<dbReference type="OrthoDB" id="3626597at2759"/>
<dbReference type="GO" id="GO:0005576">
    <property type="term" value="C:extracellular region"/>
    <property type="evidence" value="ECO:0007669"/>
    <property type="project" value="UniProtKB-SubCell"/>
</dbReference>
<sequence length="421" mass="47628">MKLIFSFLAYLSLASALVSYDGWKVVRVDTRNDVDLVRRRLASINYDEWSQEDSYLDIAIPGNQILTFGSLGLDSYVLHEDLGRSIAAESAPRQLWKRQADDPSWFDSYHSYEDHKAYFESLHEAFPDNSEIVSTGTSYEGRDIWGIHFWGADGPGKPAVLWHGTVHAREWIAAPVIEYLTLQLIQGYGSNGNITKFVDDYDFWVFPFVNPDGFVHTQTTERLWRKNRQPNPSNATCVGRDLNRNWPHKWDANDQGASKDPCSITYRGEKPNDAPEIQGLRKLVDKLGKTSGIKLYIDWHSYSQYLLAPVGYSCTKYVDNLGQHINLASRASRAIRSVEGVQYTFGPSCTVLYPSTGYSIDYVYEVGKADWAYLIELRDTGNHGFVLPPEQIIGTAKEQWAGIQVVLSLLDEIFFDGIGPA</sequence>
<reference evidence="16 17" key="1">
    <citation type="submission" date="2020-01" db="EMBL/GenBank/DDBJ databases">
        <title>Identification and distribution of gene clusters putatively required for synthesis of sphingolipid metabolism inhibitors in phylogenetically diverse species of the filamentous fungus Fusarium.</title>
        <authorList>
            <person name="Kim H.-S."/>
            <person name="Busman M."/>
            <person name="Brown D.W."/>
            <person name="Divon H."/>
            <person name="Uhlig S."/>
            <person name="Proctor R.H."/>
        </authorList>
    </citation>
    <scope>NUCLEOTIDE SEQUENCE [LARGE SCALE GENOMIC DNA]</scope>
    <source>
        <strain evidence="16 17">NRRL 20459</strain>
    </source>
</reference>
<gene>
    <name evidence="16" type="ORF">FALBO_9992</name>
</gene>
<evidence type="ECO:0000256" key="8">
    <source>
        <dbReference type="ARBA" id="ARBA00022801"/>
    </source>
</evidence>
<evidence type="ECO:0000256" key="14">
    <source>
        <dbReference type="SAM" id="SignalP"/>
    </source>
</evidence>
<proteinExistence type="inferred from homology"/>
<evidence type="ECO:0000256" key="11">
    <source>
        <dbReference type="ARBA" id="ARBA00023049"/>
    </source>
</evidence>
<dbReference type="GO" id="GO:0008270">
    <property type="term" value="F:zinc ion binding"/>
    <property type="evidence" value="ECO:0007669"/>
    <property type="project" value="InterPro"/>
</dbReference>
<evidence type="ECO:0000259" key="15">
    <source>
        <dbReference type="PROSITE" id="PS52035"/>
    </source>
</evidence>
<dbReference type="SUPFAM" id="SSF54897">
    <property type="entry name" value="Protease propeptides/inhibitors"/>
    <property type="match status" value="1"/>
</dbReference>
<dbReference type="Gene3D" id="3.40.630.10">
    <property type="entry name" value="Zn peptidases"/>
    <property type="match status" value="1"/>
</dbReference>
<evidence type="ECO:0000256" key="5">
    <source>
        <dbReference type="ARBA" id="ARBA00022525"/>
    </source>
</evidence>
<evidence type="ECO:0000256" key="9">
    <source>
        <dbReference type="ARBA" id="ARBA00022833"/>
    </source>
</evidence>
<keyword evidence="7 14" id="KW-0732">Signal</keyword>
<comment type="function">
    <text evidence="2">Extracellular metalloprotease that contributes to pathogenicity.</text>
</comment>
<dbReference type="InterPro" id="IPR000834">
    <property type="entry name" value="Peptidase_M14"/>
</dbReference>
<comment type="caution">
    <text evidence="16">The sequence shown here is derived from an EMBL/GenBank/DDBJ whole genome shotgun (WGS) entry which is preliminary data.</text>
</comment>
<comment type="subcellular location">
    <subcellularLocation>
        <location evidence="3">Secreted</location>
    </subcellularLocation>
</comment>
<evidence type="ECO:0000313" key="16">
    <source>
        <dbReference type="EMBL" id="KAF4463202.1"/>
    </source>
</evidence>
<feature type="chain" id="PRO_5034477613" evidence="14">
    <location>
        <begin position="17"/>
        <end position="421"/>
    </location>
</feature>
<evidence type="ECO:0000256" key="6">
    <source>
        <dbReference type="ARBA" id="ARBA00022670"/>
    </source>
</evidence>
<comment type="similarity">
    <text evidence="4 13">Belongs to the peptidase M14 family.</text>
</comment>
<dbReference type="PANTHER" id="PTHR11705:SF143">
    <property type="entry name" value="SLL0236 PROTEIN"/>
    <property type="match status" value="1"/>
</dbReference>
<dbReference type="AlphaFoldDB" id="A0A8H4PIR3"/>
<evidence type="ECO:0000256" key="3">
    <source>
        <dbReference type="ARBA" id="ARBA00004613"/>
    </source>
</evidence>
<evidence type="ECO:0000256" key="2">
    <source>
        <dbReference type="ARBA" id="ARBA00003091"/>
    </source>
</evidence>
<keyword evidence="11" id="KW-0482">Metalloprotease</keyword>
<feature type="domain" description="Peptidase M14" evidence="15">
    <location>
        <begin position="108"/>
        <end position="410"/>
    </location>
</feature>
<evidence type="ECO:0000256" key="4">
    <source>
        <dbReference type="ARBA" id="ARBA00005988"/>
    </source>
</evidence>
<dbReference type="FunFam" id="3.40.630.10:FF:000165">
    <property type="entry name" value="Glucan 1,4-alpha-glucosidase, putative"/>
    <property type="match status" value="1"/>
</dbReference>
<keyword evidence="8" id="KW-0378">Hydrolase</keyword>
<dbReference type="PRINTS" id="PR00765">
    <property type="entry name" value="CRBOXYPTASEA"/>
</dbReference>
<dbReference type="SUPFAM" id="SSF53187">
    <property type="entry name" value="Zn-dependent exopeptidases"/>
    <property type="match status" value="1"/>
</dbReference>
<name>A0A8H4PIR3_9HYPO</name>
<keyword evidence="9" id="KW-0862">Zinc</keyword>
<accession>A0A8H4PIR3</accession>
<keyword evidence="17" id="KW-1185">Reference proteome</keyword>
<evidence type="ECO:0000313" key="17">
    <source>
        <dbReference type="Proteomes" id="UP000554235"/>
    </source>
</evidence>
<keyword evidence="10" id="KW-0843">Virulence</keyword>
<evidence type="ECO:0000256" key="1">
    <source>
        <dbReference type="ARBA" id="ARBA00001947"/>
    </source>
</evidence>
<dbReference type="EMBL" id="JAADYS010001408">
    <property type="protein sequence ID" value="KAF4463202.1"/>
    <property type="molecule type" value="Genomic_DNA"/>
</dbReference>
<comment type="cofactor">
    <cofactor evidence="1">
        <name>Zn(2+)</name>
        <dbReference type="ChEBI" id="CHEBI:29105"/>
    </cofactor>
</comment>
<evidence type="ECO:0000256" key="12">
    <source>
        <dbReference type="ARBA" id="ARBA00023145"/>
    </source>
</evidence>
<evidence type="ECO:0000256" key="7">
    <source>
        <dbReference type="ARBA" id="ARBA00022729"/>
    </source>
</evidence>
<dbReference type="PROSITE" id="PS52035">
    <property type="entry name" value="PEPTIDASE_M14"/>
    <property type="match status" value="1"/>
</dbReference>
<keyword evidence="5" id="KW-0964">Secreted</keyword>
<dbReference type="SMART" id="SM00631">
    <property type="entry name" value="Zn_pept"/>
    <property type="match status" value="1"/>
</dbReference>
<dbReference type="PANTHER" id="PTHR11705">
    <property type="entry name" value="PROTEASE FAMILY M14 CARBOXYPEPTIDASE A,B"/>
    <property type="match status" value="1"/>
</dbReference>
<protein>
    <submittedName>
        <fullName evidence="16">Zinc carboxypeptidase</fullName>
    </submittedName>
</protein>
<dbReference type="CDD" id="cd03860">
    <property type="entry name" value="M14_CP_A-B_like"/>
    <property type="match status" value="1"/>
</dbReference>
<feature type="active site" description="Proton donor/acceptor" evidence="13">
    <location>
        <position position="376"/>
    </location>
</feature>
<keyword evidence="16" id="KW-0121">Carboxypeptidase</keyword>